<proteinExistence type="predicted"/>
<dbReference type="InterPro" id="IPR027924">
    <property type="entry name" value="XkdF"/>
</dbReference>
<organism evidence="3 4">
    <name type="scientific">Haloarcula hispanica tailed virus 2</name>
    <dbReference type="NCBI Taxonomy" id="1273751"/>
    <lineage>
        <taxon>Viruses</taxon>
        <taxon>Duplodnaviria</taxon>
        <taxon>Heunggongvirae</taxon>
        <taxon>Uroviricota</taxon>
        <taxon>Caudoviricetes</taxon>
        <taxon>Saparoviridae</taxon>
        <taxon>Halohivirus</taxon>
        <taxon>Halohivirus suolae</taxon>
        <taxon>Halohivirus HHTV2</taxon>
    </lineage>
</organism>
<accession>R4TM12</accession>
<evidence type="ECO:0000259" key="2">
    <source>
        <dbReference type="Pfam" id="PF14550"/>
    </source>
</evidence>
<feature type="region of interest" description="Disordered" evidence="1">
    <location>
        <begin position="284"/>
        <end position="310"/>
    </location>
</feature>
<feature type="domain" description="Phage-like element PBSX protein XkdF" evidence="2">
    <location>
        <begin position="142"/>
        <end position="256"/>
    </location>
</feature>
<dbReference type="Proteomes" id="UP000203112">
    <property type="component" value="Segment"/>
</dbReference>
<keyword evidence="3" id="KW-0645">Protease</keyword>
<feature type="compositionally biased region" description="Acidic residues" evidence="1">
    <location>
        <begin position="408"/>
        <end position="423"/>
    </location>
</feature>
<dbReference type="RefSeq" id="YP_008060347.1">
    <property type="nucleotide sequence ID" value="NC_021340.1"/>
</dbReference>
<dbReference type="OrthoDB" id="12504at10239"/>
<protein>
    <submittedName>
        <fullName evidence="3">Prohead protease</fullName>
    </submittedName>
</protein>
<evidence type="ECO:0000313" key="3">
    <source>
        <dbReference type="EMBL" id="AGM11203.1"/>
    </source>
</evidence>
<feature type="compositionally biased region" description="Acidic residues" evidence="1">
    <location>
        <begin position="523"/>
        <end position="536"/>
    </location>
</feature>
<dbReference type="Pfam" id="PF14550">
    <property type="entry name" value="Peptidase_S78_2"/>
    <property type="match status" value="1"/>
</dbReference>
<feature type="compositionally biased region" description="Acidic residues" evidence="1">
    <location>
        <begin position="369"/>
        <end position="395"/>
    </location>
</feature>
<keyword evidence="4" id="KW-1185">Reference proteome</keyword>
<feature type="compositionally biased region" description="Basic and acidic residues" evidence="1">
    <location>
        <begin position="436"/>
        <end position="464"/>
    </location>
</feature>
<keyword evidence="3" id="KW-0378">Hydrolase</keyword>
<feature type="compositionally biased region" description="Acidic residues" evidence="1">
    <location>
        <begin position="465"/>
        <end position="478"/>
    </location>
</feature>
<evidence type="ECO:0000256" key="1">
    <source>
        <dbReference type="SAM" id="MobiDB-lite"/>
    </source>
</evidence>
<feature type="compositionally biased region" description="Basic and acidic residues" evidence="1">
    <location>
        <begin position="512"/>
        <end position="521"/>
    </location>
</feature>
<name>R4TM12_9CAUD</name>
<feature type="region of interest" description="Disordered" evidence="1">
    <location>
        <begin position="512"/>
        <end position="542"/>
    </location>
</feature>
<feature type="region of interest" description="Disordered" evidence="1">
    <location>
        <begin position="362"/>
        <end position="478"/>
    </location>
</feature>
<reference evidence="3 4" key="1">
    <citation type="submission" date="2012-12" db="EMBL/GenBank/DDBJ databases">
        <authorList>
            <person name="Sencilo A."/>
            <person name="Jacobs-Sera D."/>
            <person name="Russell D.A."/>
            <person name="Ko C."/>
            <person name="Atanasova N."/>
            <person name="Osterlund E."/>
            <person name="Oksanen H.M."/>
            <person name="Bamford D.H."/>
            <person name="Hatfull G.F."/>
            <person name="Roine E."/>
            <person name="Hendrix R.W."/>
        </authorList>
    </citation>
    <scope>NUCLEOTIDE SEQUENCE [LARGE SCALE GENOMIC DNA]</scope>
</reference>
<dbReference type="GO" id="GO:0008233">
    <property type="term" value="F:peptidase activity"/>
    <property type="evidence" value="ECO:0007669"/>
    <property type="project" value="UniProtKB-KW"/>
</dbReference>
<dbReference type="GeneID" id="16194288"/>
<sequence length="542" mass="58569">MTEPSGDVQKPVGPFEDFEACVRHFEGDPDVDDPQALCGWMEENKDLAQEYDPDDGGVLDFVEALKEPQAEKVLTNLSVTFVSGVENPAIDSQWVYAKDADTERDGADWGVQAPIVLHTSKTVVTESGARAPVWAAEKDGEDGEEQKAWAPVLIPNETDKQGDVIPSDEIESAAHEFLAEYRQIDTDHDLFDGKGVPIESWTLKEAQTFTAPDGSESREYPAGTWMMGVQFSDEAWKRVKEGELTGFSIYGEATQIDVEDFLGGNVSPEEAEQASAATAAALAAKGVSTGAEERHMSEEDNDPDETEKQVPAEGVDLIVGSIESYIASNDADLSTSIEEWLEWAVSAEGDWDVSELMVAGQEFTGGGGEDTEEPSDEGGEDGGPETEGGPDEPPAEEQQMSESNKDEGGEDPPTDDGEQADEEPSLKEMVSSVKGTVEETRDTVKSVQDRVDDLEAEVFGKDEGGDGDGAEPEATPQEDLEDAVEQKMADILGVAKSDLPEDPEERNEVIRKHIHENRTPGDEAADPDSWTDDDFAELTGAN</sequence>
<evidence type="ECO:0000313" key="4">
    <source>
        <dbReference type="Proteomes" id="UP000203112"/>
    </source>
</evidence>
<dbReference type="GO" id="GO:0006508">
    <property type="term" value="P:proteolysis"/>
    <property type="evidence" value="ECO:0007669"/>
    <property type="project" value="UniProtKB-KW"/>
</dbReference>
<gene>
    <name evidence="3" type="primary">38</name>
    <name evidence="3" type="ORF">HHTV2_38</name>
</gene>
<dbReference type="KEGG" id="vg:16194288"/>
<dbReference type="EMBL" id="KC292024">
    <property type="protein sequence ID" value="AGM11203.1"/>
    <property type="molecule type" value="Genomic_DNA"/>
</dbReference>